<proteinExistence type="inferred from homology"/>
<comment type="similarity">
    <text evidence="5">Belongs to the SAT4 family.</text>
</comment>
<feature type="domain" description="Rhodopsin" evidence="7">
    <location>
        <begin position="101"/>
        <end position="183"/>
    </location>
</feature>
<evidence type="ECO:0000313" key="8">
    <source>
        <dbReference type="EMBL" id="KAJ3577085.1"/>
    </source>
</evidence>
<evidence type="ECO:0000256" key="4">
    <source>
        <dbReference type="ARBA" id="ARBA00023136"/>
    </source>
</evidence>
<protein>
    <recommendedName>
        <fullName evidence="7">Rhodopsin domain-containing protein</fullName>
    </recommendedName>
</protein>
<reference evidence="8" key="1">
    <citation type="submission" date="2022-07" db="EMBL/GenBank/DDBJ databases">
        <title>Genome Sequence of Xylaria arbuscula.</title>
        <authorList>
            <person name="Buettner E."/>
        </authorList>
    </citation>
    <scope>NUCLEOTIDE SEQUENCE</scope>
    <source>
        <strain evidence="8">VT107</strain>
    </source>
</reference>
<name>A0A9W8NI59_9PEZI</name>
<keyword evidence="3 6" id="KW-1133">Transmembrane helix</keyword>
<evidence type="ECO:0000256" key="2">
    <source>
        <dbReference type="ARBA" id="ARBA00022692"/>
    </source>
</evidence>
<evidence type="ECO:0000256" key="3">
    <source>
        <dbReference type="ARBA" id="ARBA00022989"/>
    </source>
</evidence>
<dbReference type="EMBL" id="JANPWZ010000437">
    <property type="protein sequence ID" value="KAJ3577085.1"/>
    <property type="molecule type" value="Genomic_DNA"/>
</dbReference>
<feature type="transmembrane region" description="Helical" evidence="6">
    <location>
        <begin position="12"/>
        <end position="31"/>
    </location>
</feature>
<dbReference type="Proteomes" id="UP001148614">
    <property type="component" value="Unassembled WGS sequence"/>
</dbReference>
<dbReference type="PANTHER" id="PTHR33048">
    <property type="entry name" value="PTH11-LIKE INTEGRAL MEMBRANE PROTEIN (AFU_ORTHOLOGUE AFUA_5G11245)"/>
    <property type="match status" value="1"/>
</dbReference>
<feature type="transmembrane region" description="Helical" evidence="6">
    <location>
        <begin position="114"/>
        <end position="138"/>
    </location>
</feature>
<accession>A0A9W8NI59</accession>
<comment type="subcellular location">
    <subcellularLocation>
        <location evidence="1">Membrane</location>
        <topology evidence="1">Multi-pass membrane protein</topology>
    </subcellularLocation>
</comment>
<comment type="caution">
    <text evidence="8">The sequence shown here is derived from an EMBL/GenBank/DDBJ whole genome shotgun (WGS) entry which is preliminary data.</text>
</comment>
<evidence type="ECO:0000256" key="1">
    <source>
        <dbReference type="ARBA" id="ARBA00004141"/>
    </source>
</evidence>
<feature type="transmembrane region" description="Helical" evidence="6">
    <location>
        <begin position="158"/>
        <end position="181"/>
    </location>
</feature>
<evidence type="ECO:0000313" key="9">
    <source>
        <dbReference type="Proteomes" id="UP001148614"/>
    </source>
</evidence>
<evidence type="ECO:0000256" key="6">
    <source>
        <dbReference type="SAM" id="Phobius"/>
    </source>
</evidence>
<dbReference type="PANTHER" id="PTHR33048:SF157">
    <property type="entry name" value="INTEGRAL MEMBRANE PROTEIN"/>
    <property type="match status" value="1"/>
</dbReference>
<keyword evidence="9" id="KW-1185">Reference proteome</keyword>
<evidence type="ECO:0000259" key="7">
    <source>
        <dbReference type="Pfam" id="PF20684"/>
    </source>
</evidence>
<dbReference type="AlphaFoldDB" id="A0A9W8NI59"/>
<evidence type="ECO:0000256" key="5">
    <source>
        <dbReference type="ARBA" id="ARBA00038359"/>
    </source>
</evidence>
<feature type="transmembrane region" description="Helical" evidence="6">
    <location>
        <begin position="51"/>
        <end position="73"/>
    </location>
</feature>
<keyword evidence="4 6" id="KW-0472">Membrane</keyword>
<keyword evidence="2 6" id="KW-0812">Transmembrane</keyword>
<organism evidence="8 9">
    <name type="scientific">Xylaria arbuscula</name>
    <dbReference type="NCBI Taxonomy" id="114810"/>
    <lineage>
        <taxon>Eukaryota</taxon>
        <taxon>Fungi</taxon>
        <taxon>Dikarya</taxon>
        <taxon>Ascomycota</taxon>
        <taxon>Pezizomycotina</taxon>
        <taxon>Sordariomycetes</taxon>
        <taxon>Xylariomycetidae</taxon>
        <taxon>Xylariales</taxon>
        <taxon>Xylariaceae</taxon>
        <taxon>Xylaria</taxon>
    </lineage>
</organism>
<dbReference type="Pfam" id="PF20684">
    <property type="entry name" value="Fung_rhodopsin"/>
    <property type="match status" value="1"/>
</dbReference>
<gene>
    <name evidence="8" type="ORF">NPX13_g3486</name>
</gene>
<dbReference type="InterPro" id="IPR049326">
    <property type="entry name" value="Rhodopsin_dom_fungi"/>
</dbReference>
<sequence>MTYLSTSEEGRSPAAIIAIGAVFGGLPAFFIAMRFYSRTRVTKAGLGLDDWLMFLAFVLNVGLGLMLIIGASLHGLGQPTPQGWGPKDYFWVTDDAEILTEKVWRLKLTRAKRLAVSGVFLLGALEISTGIARLVVYINQSQDFKKNADGIGHLTTLMVWSMVEMSIAVIAGCLPTIWPLINRLTLENMMQTLRSALSLESLRGSTKSGESSTSLPTYTDQKDSISVNALGGAKTISRTEEKAFPDQGMKFSAGEF</sequence>
<dbReference type="GO" id="GO:0016020">
    <property type="term" value="C:membrane"/>
    <property type="evidence" value="ECO:0007669"/>
    <property type="project" value="UniProtKB-SubCell"/>
</dbReference>
<dbReference type="InterPro" id="IPR052337">
    <property type="entry name" value="SAT4-like"/>
</dbReference>